<accession>B4SFJ6</accession>
<evidence type="ECO:0000313" key="1">
    <source>
        <dbReference type="EMBL" id="ACF43251.1"/>
    </source>
</evidence>
<reference evidence="1 2" key="1">
    <citation type="submission" date="2008-06" db="EMBL/GenBank/DDBJ databases">
        <title>Complete sequence of Pelodictyon phaeoclathratiforme BU-1.</title>
        <authorList>
            <consortium name="US DOE Joint Genome Institute"/>
            <person name="Lucas S."/>
            <person name="Copeland A."/>
            <person name="Lapidus A."/>
            <person name="Glavina del Rio T."/>
            <person name="Dalin E."/>
            <person name="Tice H."/>
            <person name="Bruce D."/>
            <person name="Goodwin L."/>
            <person name="Pitluck S."/>
            <person name="Schmutz J."/>
            <person name="Larimer F."/>
            <person name="Land M."/>
            <person name="Hauser L."/>
            <person name="Kyrpides N."/>
            <person name="Mikhailova N."/>
            <person name="Liu Z."/>
            <person name="Li T."/>
            <person name="Zhao F."/>
            <person name="Overmann J."/>
            <person name="Bryant D.A."/>
            <person name="Richardson P."/>
        </authorList>
    </citation>
    <scope>NUCLEOTIDE SEQUENCE [LARGE SCALE GENOMIC DNA]</scope>
    <source>
        <strain evidence="2">DSM 5477 / BU-1</strain>
    </source>
</reference>
<dbReference type="KEGG" id="pph:Ppha_0965"/>
<evidence type="ECO:0000313" key="2">
    <source>
        <dbReference type="Proteomes" id="UP000002724"/>
    </source>
</evidence>
<dbReference type="RefSeq" id="WP_012507745.1">
    <property type="nucleotide sequence ID" value="NC_011060.1"/>
</dbReference>
<dbReference type="EMBL" id="CP001110">
    <property type="protein sequence ID" value="ACF43251.1"/>
    <property type="molecule type" value="Genomic_DNA"/>
</dbReference>
<protein>
    <submittedName>
        <fullName evidence="1">Uncharacterized protein</fullName>
    </submittedName>
</protein>
<keyword evidence="2" id="KW-1185">Reference proteome</keyword>
<proteinExistence type="predicted"/>
<gene>
    <name evidence="1" type="ordered locus">Ppha_0965</name>
</gene>
<organism evidence="1 2">
    <name type="scientific">Pelodictyon phaeoclathratiforme (strain DSM 5477 / BU-1)</name>
    <dbReference type="NCBI Taxonomy" id="324925"/>
    <lineage>
        <taxon>Bacteria</taxon>
        <taxon>Pseudomonadati</taxon>
        <taxon>Chlorobiota</taxon>
        <taxon>Chlorobiia</taxon>
        <taxon>Chlorobiales</taxon>
        <taxon>Chlorobiaceae</taxon>
        <taxon>Chlorobium/Pelodictyon group</taxon>
        <taxon>Pelodictyon</taxon>
    </lineage>
</organism>
<name>B4SFJ6_PELPB</name>
<dbReference type="Proteomes" id="UP000002724">
    <property type="component" value="Chromosome"/>
</dbReference>
<dbReference type="AlphaFoldDB" id="B4SFJ6"/>
<dbReference type="eggNOG" id="ENOG5033E40">
    <property type="taxonomic scope" value="Bacteria"/>
</dbReference>
<dbReference type="HOGENOM" id="CLU_200990_1_0_10"/>
<sequence>MINDPIVEEVRRYRKEHAARYGNDLNRIVEALKKRECESHRIRLNPGPKMLIKKESECSCESAAPLPR</sequence>